<organism evidence="2 3">
    <name type="scientific">Triparma laevis f. inornata</name>
    <dbReference type="NCBI Taxonomy" id="1714386"/>
    <lineage>
        <taxon>Eukaryota</taxon>
        <taxon>Sar</taxon>
        <taxon>Stramenopiles</taxon>
        <taxon>Ochrophyta</taxon>
        <taxon>Bolidophyceae</taxon>
        <taxon>Parmales</taxon>
        <taxon>Triparmaceae</taxon>
        <taxon>Triparma</taxon>
    </lineage>
</organism>
<evidence type="ECO:0000313" key="3">
    <source>
        <dbReference type="Proteomes" id="UP001162640"/>
    </source>
</evidence>
<sequence length="107" mass="11891">MDSVNKIEYIKVPFPIRAYAVSLCTDSDSSNPTNITLRVYKKTSFPSSSSIATNSQVTFSSIDENHAECAVFASETLFEANTYIGLNLSRSSSIGNEILVKLWCYQY</sequence>
<proteinExistence type="predicted"/>
<reference evidence="2" key="1">
    <citation type="submission" date="2020-04" db="EMBL/GenBank/DDBJ databases">
        <title>Draft whole-genome sequence of Triparma laevis f. inornata (Bolidophyceae), isolated from the Oyashio region, western North Pacific.</title>
        <authorList>
            <person name="Kuwata A."/>
            <person name="Nakamura Y."/>
            <person name="Saitoh K."/>
        </authorList>
    </citation>
    <scope>NUCLEOTIDE SEQUENCE</scope>
    <source>
        <strain evidence="2">N2565</strain>
    </source>
</reference>
<accession>A0A9W7AJ37</accession>
<evidence type="ECO:0000313" key="2">
    <source>
        <dbReference type="EMBL" id="GMH70088.1"/>
    </source>
</evidence>
<dbReference type="AlphaFoldDB" id="A0A9W7AJ37"/>
<dbReference type="EMBL" id="BLQM01000055">
    <property type="protein sequence ID" value="GMH57137.1"/>
    <property type="molecule type" value="Genomic_DNA"/>
</dbReference>
<gene>
    <name evidence="1" type="ORF">TL16_g02299</name>
    <name evidence="2" type="ORF">TL16_g05319</name>
</gene>
<dbReference type="EMBL" id="BLQM01000154">
    <property type="protein sequence ID" value="GMH70088.1"/>
    <property type="molecule type" value="Genomic_DNA"/>
</dbReference>
<protein>
    <submittedName>
        <fullName evidence="2">Uncharacterized protein</fullName>
    </submittedName>
</protein>
<comment type="caution">
    <text evidence="2">The sequence shown here is derived from an EMBL/GenBank/DDBJ whole genome shotgun (WGS) entry which is preliminary data.</text>
</comment>
<reference evidence="3" key="3">
    <citation type="journal article" date="2023" name="Commun. Biol.">
        <title>Genome analysis of Parmales, the sister group of diatoms, reveals the evolutionary specialization of diatoms from phago-mixotrophs to photoautotrophs.</title>
        <authorList>
            <person name="Ban H."/>
            <person name="Sato S."/>
            <person name="Yoshikawa S."/>
            <person name="Yamada K."/>
            <person name="Nakamura Y."/>
            <person name="Ichinomiya M."/>
            <person name="Sato N."/>
            <person name="Blanc-Mathieu R."/>
            <person name="Endo H."/>
            <person name="Kuwata A."/>
            <person name="Ogata H."/>
        </authorList>
    </citation>
    <scope>NUCLEOTIDE SEQUENCE [LARGE SCALE GENOMIC DNA]</scope>
</reference>
<name>A0A9W7AJ37_9STRA</name>
<reference evidence="2" key="2">
    <citation type="submission" date="2020-04" db="EMBL/GenBank/DDBJ databases">
        <title>Genome analysis of Parmales, a sister group of diatoms, reveals the evolutionary specialization of diatoms from phago-mixotrophs to photoautotrophs.</title>
        <authorList>
            <person name="Ban H."/>
            <person name="Sato S."/>
            <person name="Yoshikawa S."/>
            <person name="Kazumasa Y."/>
            <person name="Nakamura Y."/>
            <person name="Ichinomiya M."/>
            <person name="Saitoh K."/>
            <person name="Sato N."/>
            <person name="Blanc-Mathieu R."/>
            <person name="Endo H."/>
            <person name="Kuwata A."/>
            <person name="Ogata H."/>
        </authorList>
    </citation>
    <scope>NUCLEOTIDE SEQUENCE</scope>
    <source>
        <strain evidence="2">N2565</strain>
    </source>
</reference>
<evidence type="ECO:0000313" key="1">
    <source>
        <dbReference type="EMBL" id="GMH57137.1"/>
    </source>
</evidence>
<dbReference type="Proteomes" id="UP001162640">
    <property type="component" value="Unassembled WGS sequence"/>
</dbReference>